<dbReference type="Proteomes" id="UP000294576">
    <property type="component" value="Unassembled WGS sequence"/>
</dbReference>
<accession>A0A2N0CYU6</accession>
<dbReference type="EMBL" id="PIQN01000035">
    <property type="protein sequence ID" value="PKA38978.1"/>
    <property type="molecule type" value="Genomic_DNA"/>
</dbReference>
<proteinExistence type="predicted"/>
<dbReference type="PANTHER" id="PTHR39206">
    <property type="entry name" value="SLL8004 PROTEIN"/>
    <property type="match status" value="1"/>
</dbReference>
<reference evidence="5 7" key="3">
    <citation type="submission" date="2019-03" db="EMBL/GenBank/DDBJ databases">
        <title>Genomic Encyclopedia of Type Strains, Phase IV (KMG-V): Genome sequencing to study the core and pangenomes of soil and plant-associated prokaryotes.</title>
        <authorList>
            <person name="Whitman W."/>
        </authorList>
    </citation>
    <scope>NUCLEOTIDE SEQUENCE [LARGE SCALE GENOMIC DNA]</scope>
    <source>
        <strain evidence="5 7">Hc14</strain>
    </source>
</reference>
<evidence type="ECO:0000313" key="6">
    <source>
        <dbReference type="Proteomes" id="UP000232164"/>
    </source>
</evidence>
<evidence type="ECO:0000256" key="2">
    <source>
        <dbReference type="ARBA" id="ARBA00022840"/>
    </source>
</evidence>
<protein>
    <submittedName>
        <fullName evidence="5">Putative ABC-type ATPase</fullName>
    </submittedName>
</protein>
<comment type="caution">
    <text evidence="4">The sequence shown here is derived from an EMBL/GenBank/DDBJ whole genome shotgun (WGS) entry which is preliminary data.</text>
</comment>
<keyword evidence="1" id="KW-0547">Nucleotide-binding</keyword>
<evidence type="ECO:0000259" key="3">
    <source>
        <dbReference type="Pfam" id="PF06414"/>
    </source>
</evidence>
<reference evidence="4 6" key="2">
    <citation type="submission" date="2017-12" db="EMBL/GenBank/DDBJ databases">
        <title>Genome sequence of Rhizobium sullae HCNT1 isolated from Sulla coronaria nodules and featuring peculiar denitrification phenotypes.</title>
        <authorList>
            <person name="De Diego-Diaz B."/>
            <person name="Treu L."/>
            <person name="Campanaro S."/>
            <person name="Da Silva Duarte V."/>
            <person name="Basaglia M."/>
            <person name="Favaro L."/>
            <person name="Casella S."/>
            <person name="Squartini A."/>
        </authorList>
    </citation>
    <scope>NUCLEOTIDE SEQUENCE [LARGE SCALE GENOMIC DNA]</scope>
    <source>
        <strain evidence="4 6">HCNT1</strain>
    </source>
</reference>
<keyword evidence="2" id="KW-0067">ATP-binding</keyword>
<gene>
    <name evidence="4" type="ORF">CWR43_35210</name>
    <name evidence="5" type="ORF">EV132_1657</name>
</gene>
<feature type="domain" description="Zeta toxin" evidence="3">
    <location>
        <begin position="4"/>
        <end position="154"/>
    </location>
</feature>
<sequence>MSGPICTISAGPNGSGKSSIYEKYRPPGEFINADEIQKALPAGLEEAAKRVKAGRLAISRINQQIDAKSDFVFETTLSSEHSIKVMERAKEAGFHVNMIFVCLDTAERNVERVRFRVADGGHDIPRDTIIRRYEASFENLGRALEVADEAVLIDNSRRKPVIVASLKDGVLVQGDYQSSELHDRLLDIAEDAEESRSAR</sequence>
<organism evidence="4 6">
    <name type="scientific">Rhizobium sullae</name>
    <name type="common">Rhizobium hedysari</name>
    <dbReference type="NCBI Taxonomy" id="50338"/>
    <lineage>
        <taxon>Bacteria</taxon>
        <taxon>Pseudomonadati</taxon>
        <taxon>Pseudomonadota</taxon>
        <taxon>Alphaproteobacteria</taxon>
        <taxon>Hyphomicrobiales</taxon>
        <taxon>Rhizobiaceae</taxon>
        <taxon>Rhizobium/Agrobacterium group</taxon>
        <taxon>Rhizobium</taxon>
    </lineage>
</organism>
<evidence type="ECO:0000313" key="7">
    <source>
        <dbReference type="Proteomes" id="UP000294576"/>
    </source>
</evidence>
<dbReference type="Pfam" id="PF06414">
    <property type="entry name" value="Zeta_toxin"/>
    <property type="match status" value="1"/>
</dbReference>
<dbReference type="InterPro" id="IPR027417">
    <property type="entry name" value="P-loop_NTPase"/>
</dbReference>
<dbReference type="GO" id="GO:0016301">
    <property type="term" value="F:kinase activity"/>
    <property type="evidence" value="ECO:0007669"/>
    <property type="project" value="InterPro"/>
</dbReference>
<reference evidence="4 6" key="1">
    <citation type="submission" date="2017-11" db="EMBL/GenBank/DDBJ databases">
        <authorList>
            <person name="Han C.G."/>
        </authorList>
    </citation>
    <scope>NUCLEOTIDE SEQUENCE [LARGE SCALE GENOMIC DNA]</scope>
    <source>
        <strain evidence="4 6">HCNT1</strain>
    </source>
</reference>
<dbReference type="EMBL" id="SMBH01000065">
    <property type="protein sequence ID" value="TCU02077.1"/>
    <property type="molecule type" value="Genomic_DNA"/>
</dbReference>
<dbReference type="SUPFAM" id="SSF52540">
    <property type="entry name" value="P-loop containing nucleoside triphosphate hydrolases"/>
    <property type="match status" value="1"/>
</dbReference>
<name>A0A2N0CYU6_RHISU</name>
<dbReference type="Gene3D" id="3.40.50.300">
    <property type="entry name" value="P-loop containing nucleotide triphosphate hydrolases"/>
    <property type="match status" value="1"/>
</dbReference>
<dbReference type="GO" id="GO:0005524">
    <property type="term" value="F:ATP binding"/>
    <property type="evidence" value="ECO:0007669"/>
    <property type="project" value="UniProtKB-KW"/>
</dbReference>
<dbReference type="AlphaFoldDB" id="A0A2N0CYU6"/>
<evidence type="ECO:0000256" key="1">
    <source>
        <dbReference type="ARBA" id="ARBA00022741"/>
    </source>
</evidence>
<evidence type="ECO:0000313" key="4">
    <source>
        <dbReference type="EMBL" id="PKA38978.1"/>
    </source>
</evidence>
<dbReference type="InterPro" id="IPR010488">
    <property type="entry name" value="Zeta_toxin_domain"/>
</dbReference>
<dbReference type="RefSeq" id="WP_100773244.1">
    <property type="nucleotide sequence ID" value="NZ_PIQN01000035.1"/>
</dbReference>
<evidence type="ECO:0000313" key="5">
    <source>
        <dbReference type="EMBL" id="TCU02077.1"/>
    </source>
</evidence>
<dbReference type="PANTHER" id="PTHR39206:SF1">
    <property type="entry name" value="SLL8004 PROTEIN"/>
    <property type="match status" value="1"/>
</dbReference>
<dbReference type="Proteomes" id="UP000232164">
    <property type="component" value="Unassembled WGS sequence"/>
</dbReference>